<dbReference type="AlphaFoldDB" id="A0A1J0RAD4"/>
<evidence type="ECO:0000256" key="5">
    <source>
        <dbReference type="ARBA" id="ARBA00023136"/>
    </source>
</evidence>
<keyword evidence="3" id="KW-1003">Cell membrane</keyword>
<dbReference type="InterPro" id="IPR001812">
    <property type="entry name" value="Trypano_VSG_A_N_dom"/>
</dbReference>
<dbReference type="Gene3D" id="1.10.470.10">
    <property type="entry name" value="Variant Surface Glycoprotein, subunit A, domain 2"/>
    <property type="match status" value="1"/>
</dbReference>
<keyword evidence="7" id="KW-0449">Lipoprotein</keyword>
<evidence type="ECO:0000256" key="6">
    <source>
        <dbReference type="ARBA" id="ARBA00023180"/>
    </source>
</evidence>
<dbReference type="SUPFAM" id="SSF58087">
    <property type="entry name" value="Variant surface glycoprotein (N-terminal domain)"/>
    <property type="match status" value="1"/>
</dbReference>
<evidence type="ECO:0000256" key="1">
    <source>
        <dbReference type="ARBA" id="ARBA00002523"/>
    </source>
</evidence>
<dbReference type="GO" id="GO:0098552">
    <property type="term" value="C:side of membrane"/>
    <property type="evidence" value="ECO:0007669"/>
    <property type="project" value="UniProtKB-KW"/>
</dbReference>
<evidence type="ECO:0000256" key="2">
    <source>
        <dbReference type="ARBA" id="ARBA00004609"/>
    </source>
</evidence>
<protein>
    <submittedName>
        <fullName evidence="10">Variant surface glycoprotein 1125.4565</fullName>
    </submittedName>
</protein>
<dbReference type="GO" id="GO:0042783">
    <property type="term" value="P:symbiont-mediated evasion of host immune response"/>
    <property type="evidence" value="ECO:0007669"/>
    <property type="project" value="InterPro"/>
</dbReference>
<keyword evidence="6" id="KW-0325">Glycoprotein</keyword>
<dbReference type="InterPro" id="IPR027446">
    <property type="entry name" value="VSG_C_dom_sf"/>
</dbReference>
<dbReference type="EMBL" id="KX700929">
    <property type="protein sequence ID" value="APD74885.1"/>
    <property type="molecule type" value="Genomic_DNA"/>
</dbReference>
<sequence>MNDSSRNQAAILALSALLLNFSPARSHIHDTTKTLEGACDTSSHFTKLQQSLANKLTKQITEIHNAKLKLGQLRAAAAMGTQAARHLLAPVLAAADELVTDAEQTLQANLQQILAGIAAAAEIAAAETTVEAAAKAELAPVNEDVFATVLDAAAGKPLQGKLTAGEKTKCEEQTFEQRNADANSATKFTEHITIPLFYAVAKTDSALKTKGPVLCGRNSGNSAPCNHLGSLTDNTRIGIKGGPVLKLEQKTVTRKADGSDNYAEPAVPTSNAVPTKNFFTSRLSDIKKAEDAASKLTFTSGSVTSAAITDTATFQTLVLQIFLKTIDPKQKNSKQAKIDKVINKDYGKEDGTFKEKVWNQVEAASINQDVSGSASAKTLNEATETKVMTRMEAYYFVTQTTKAQECPPVPQTTNGAADKCKPETEKDKCTADTDCEHKDGKCQAKEEVKAENVCKTTNTTGSNSFVIHKALLLLDFLILA</sequence>
<keyword evidence="8" id="KW-0732">Signal</keyword>
<dbReference type="VEuPathDB" id="TriTrypDB:Tb427_000588800"/>
<evidence type="ECO:0000256" key="3">
    <source>
        <dbReference type="ARBA" id="ARBA00022475"/>
    </source>
</evidence>
<comment type="function">
    <text evidence="1">VSG forms a coat on the surface of the parasite. The trypanosome evades the immune response of the host by expressing a series of antigenically distinct VSGs from an estimated 1000 VSG genes.</text>
</comment>
<organism evidence="10">
    <name type="scientific">Trypanosoma brucei</name>
    <dbReference type="NCBI Taxonomy" id="5691"/>
    <lineage>
        <taxon>Eukaryota</taxon>
        <taxon>Discoba</taxon>
        <taxon>Euglenozoa</taxon>
        <taxon>Kinetoplastea</taxon>
        <taxon>Metakinetoplastina</taxon>
        <taxon>Trypanosomatida</taxon>
        <taxon>Trypanosomatidae</taxon>
        <taxon>Trypanosoma</taxon>
    </lineage>
</organism>
<feature type="chain" id="PRO_5012610806" evidence="8">
    <location>
        <begin position="27"/>
        <end position="480"/>
    </location>
</feature>
<dbReference type="GO" id="GO:0005886">
    <property type="term" value="C:plasma membrane"/>
    <property type="evidence" value="ECO:0007669"/>
    <property type="project" value="UniProtKB-SubCell"/>
</dbReference>
<keyword evidence="5" id="KW-0472">Membrane</keyword>
<proteinExistence type="predicted"/>
<evidence type="ECO:0000256" key="4">
    <source>
        <dbReference type="ARBA" id="ARBA00022622"/>
    </source>
</evidence>
<evidence type="ECO:0000313" key="10">
    <source>
        <dbReference type="EMBL" id="APD74885.1"/>
    </source>
</evidence>
<evidence type="ECO:0000259" key="9">
    <source>
        <dbReference type="Pfam" id="PF00913"/>
    </source>
</evidence>
<evidence type="ECO:0000256" key="8">
    <source>
        <dbReference type="SAM" id="SignalP"/>
    </source>
</evidence>
<feature type="signal peptide" evidence="8">
    <location>
        <begin position="1"/>
        <end position="26"/>
    </location>
</feature>
<reference evidence="10" key="1">
    <citation type="submission" date="2016-08" db="EMBL/GenBank/DDBJ databases">
        <title>VSG repertoire of Trypanosoma brucei EATRO 1125.</title>
        <authorList>
            <person name="Cross G.A."/>
        </authorList>
    </citation>
    <scope>NUCLEOTIDE SEQUENCE</scope>
    <source>
        <strain evidence="10">EATRO 1125</strain>
    </source>
</reference>
<feature type="domain" description="Trypanosome variant surface glycoprotein A-type N-terminal" evidence="9">
    <location>
        <begin position="33"/>
        <end position="395"/>
    </location>
</feature>
<name>A0A1J0RAD4_9TRYP</name>
<comment type="subcellular location">
    <subcellularLocation>
        <location evidence="2">Cell membrane</location>
        <topology evidence="2">Lipid-anchor</topology>
        <topology evidence="2">GPI-anchor</topology>
    </subcellularLocation>
</comment>
<keyword evidence="4" id="KW-0336">GPI-anchor</keyword>
<dbReference type="SUPFAM" id="SSF118251">
    <property type="entry name" value="Variant surface glycoprotein MITAT 1.2, VSG 221, C-terminal domain"/>
    <property type="match status" value="1"/>
</dbReference>
<dbReference type="Pfam" id="PF00913">
    <property type="entry name" value="Trypan_glycop"/>
    <property type="match status" value="1"/>
</dbReference>
<evidence type="ECO:0000256" key="7">
    <source>
        <dbReference type="ARBA" id="ARBA00023288"/>
    </source>
</evidence>
<accession>A0A1J0RAD4</accession>
<dbReference type="VEuPathDB" id="TriTrypDB:Tb927.11.20720"/>